<keyword evidence="4" id="KW-1185">Reference proteome</keyword>
<dbReference type="Gene3D" id="3.30.460.10">
    <property type="entry name" value="Beta Polymerase, domain 2"/>
    <property type="match status" value="1"/>
</dbReference>
<evidence type="ECO:0000313" key="3">
    <source>
        <dbReference type="EMBL" id="GBR74166.1"/>
    </source>
</evidence>
<keyword evidence="3" id="KW-0808">Transferase</keyword>
<dbReference type="AlphaFoldDB" id="A0A388TCM1"/>
<organism evidence="3 4">
    <name type="scientific">Termititenax aidoneus</name>
    <dbReference type="NCBI Taxonomy" id="2218524"/>
    <lineage>
        <taxon>Bacteria</taxon>
        <taxon>Bacillati</taxon>
        <taxon>Candidatus Margulisiibacteriota</taxon>
        <taxon>Candidatus Termititenacia</taxon>
        <taxon>Candidatus Termititenacales</taxon>
        <taxon>Candidatus Termititenacaceae</taxon>
        <taxon>Candidatus Termititenax</taxon>
    </lineage>
</organism>
<dbReference type="SUPFAM" id="SSF81301">
    <property type="entry name" value="Nucleotidyltransferase"/>
    <property type="match status" value="1"/>
</dbReference>
<dbReference type="Proteomes" id="UP000269352">
    <property type="component" value="Unassembled WGS sequence"/>
</dbReference>
<reference evidence="3" key="2">
    <citation type="journal article" date="2019" name="ISME J.">
        <title>Genome analyses of uncultured TG2/ZB3 bacteria in 'Margulisbacteria' specifically attached to ectosymbiotic spirochetes of protists in the termite gut.</title>
        <authorList>
            <person name="Utami Y.D."/>
            <person name="Kuwahara H."/>
            <person name="Igai K."/>
            <person name="Murakami T."/>
            <person name="Sugaya K."/>
            <person name="Morikawa T."/>
            <person name="Nagura Y."/>
            <person name="Yuki M."/>
            <person name="Deevong P."/>
            <person name="Inoue T."/>
            <person name="Kihara K."/>
            <person name="Lo N."/>
            <person name="Yamada A."/>
            <person name="Ohkuma M."/>
            <person name="Hongoh Y."/>
        </authorList>
    </citation>
    <scope>NUCLEOTIDE SEQUENCE</scope>
    <source>
        <strain evidence="3">NkOx7-01</strain>
    </source>
</reference>
<sequence>MLDVQERNLKIIQTFLNLYVPDCEVRAFGSRVNGTAKKYSDLDLAIVAQNKLDFNTLGNLRELFMASELPFSVDILDWHSLPESFQKNIEKNFFILQPSAADRKSA</sequence>
<accession>A0A388TCM1</accession>
<protein>
    <submittedName>
        <fullName evidence="2 3">Nucleotidyltransferase</fullName>
    </submittedName>
</protein>
<name>A0A388TCM1_TERA1</name>
<dbReference type="GO" id="GO:0016740">
    <property type="term" value="F:transferase activity"/>
    <property type="evidence" value="ECO:0007669"/>
    <property type="project" value="UniProtKB-KW"/>
</dbReference>
<evidence type="ECO:0000313" key="4">
    <source>
        <dbReference type="Proteomes" id="UP000269352"/>
    </source>
</evidence>
<feature type="domain" description="Polymerase beta nucleotidyltransferase" evidence="1">
    <location>
        <begin position="27"/>
        <end position="92"/>
    </location>
</feature>
<dbReference type="InterPro" id="IPR041633">
    <property type="entry name" value="Polbeta"/>
</dbReference>
<gene>
    <name evidence="2" type="ORF">NO1_1174</name>
    <name evidence="3" type="ORF">NO1_1391</name>
</gene>
<evidence type="ECO:0000313" key="2">
    <source>
        <dbReference type="EMBL" id="GBR73908.1"/>
    </source>
</evidence>
<dbReference type="InterPro" id="IPR043519">
    <property type="entry name" value="NT_sf"/>
</dbReference>
<reference evidence="4" key="1">
    <citation type="journal article" date="2018" name="ISME J.">
        <title>Genome analyses of uncultured TG2/ZB3 bacteria in 'Margulisbacteria' specifically attached to ectosymbiotic spirochetes of protists in the termite gut.</title>
        <authorList>
            <person name="Utami Y.D."/>
            <person name="Kuwahara H."/>
            <person name="Igai K."/>
            <person name="Murakami T."/>
            <person name="Sugaya K."/>
            <person name="Morikawa T."/>
            <person name="Nagura Y."/>
            <person name="Yuki M."/>
            <person name="Deevong P."/>
            <person name="Inoue T."/>
            <person name="Kihara K."/>
            <person name="Lo N."/>
            <person name="Yamada A."/>
            <person name="Ohkuma M."/>
            <person name="Hongoh Y."/>
        </authorList>
    </citation>
    <scope>NUCLEOTIDE SEQUENCE [LARGE SCALE GENOMIC DNA]</scope>
</reference>
<dbReference type="EMBL" id="BGZN01000032">
    <property type="protein sequence ID" value="GBR74166.1"/>
    <property type="molecule type" value="Genomic_DNA"/>
</dbReference>
<dbReference type="CDD" id="cd05403">
    <property type="entry name" value="NT_KNTase_like"/>
    <property type="match status" value="1"/>
</dbReference>
<dbReference type="EMBL" id="BGZN01000024">
    <property type="protein sequence ID" value="GBR73908.1"/>
    <property type="molecule type" value="Genomic_DNA"/>
</dbReference>
<evidence type="ECO:0000259" key="1">
    <source>
        <dbReference type="Pfam" id="PF18765"/>
    </source>
</evidence>
<proteinExistence type="predicted"/>
<dbReference type="Pfam" id="PF18765">
    <property type="entry name" value="Polbeta"/>
    <property type="match status" value="1"/>
</dbReference>
<comment type="caution">
    <text evidence="3">The sequence shown here is derived from an EMBL/GenBank/DDBJ whole genome shotgun (WGS) entry which is preliminary data.</text>
</comment>